<accession>A0A699H791</accession>
<dbReference type="EMBL" id="BKCJ010098229">
    <property type="protein sequence ID" value="GEX26221.1"/>
    <property type="molecule type" value="Genomic_DNA"/>
</dbReference>
<protein>
    <recommendedName>
        <fullName evidence="4">Transposase (Putative), gypsy type</fullName>
    </recommendedName>
</protein>
<keyword evidence="1" id="KW-0175">Coiled coil</keyword>
<comment type="caution">
    <text evidence="3">The sequence shown here is derived from an EMBL/GenBank/DDBJ whole genome shotgun (WGS) entry which is preliminary data.</text>
</comment>
<gene>
    <name evidence="3" type="ORF">Tci_298196</name>
</gene>
<organism evidence="3">
    <name type="scientific">Tanacetum cinerariifolium</name>
    <name type="common">Dalmatian daisy</name>
    <name type="synonym">Chrysanthemum cinerariifolium</name>
    <dbReference type="NCBI Taxonomy" id="118510"/>
    <lineage>
        <taxon>Eukaryota</taxon>
        <taxon>Viridiplantae</taxon>
        <taxon>Streptophyta</taxon>
        <taxon>Embryophyta</taxon>
        <taxon>Tracheophyta</taxon>
        <taxon>Spermatophyta</taxon>
        <taxon>Magnoliopsida</taxon>
        <taxon>eudicotyledons</taxon>
        <taxon>Gunneridae</taxon>
        <taxon>Pentapetalae</taxon>
        <taxon>asterids</taxon>
        <taxon>campanulids</taxon>
        <taxon>Asterales</taxon>
        <taxon>Asteraceae</taxon>
        <taxon>Asteroideae</taxon>
        <taxon>Anthemideae</taxon>
        <taxon>Anthemidinae</taxon>
        <taxon>Tanacetum</taxon>
    </lineage>
</organism>
<dbReference type="AlphaFoldDB" id="A0A699H791"/>
<feature type="coiled-coil region" evidence="1">
    <location>
        <begin position="325"/>
        <end position="373"/>
    </location>
</feature>
<proteinExistence type="predicted"/>
<name>A0A699H791_TANCI</name>
<evidence type="ECO:0000256" key="2">
    <source>
        <dbReference type="SAM" id="MobiDB-lite"/>
    </source>
</evidence>
<evidence type="ECO:0000313" key="3">
    <source>
        <dbReference type="EMBL" id="GEX26221.1"/>
    </source>
</evidence>
<reference evidence="3" key="1">
    <citation type="journal article" date="2019" name="Sci. Rep.">
        <title>Draft genome of Tanacetum cinerariifolium, the natural source of mosquito coil.</title>
        <authorList>
            <person name="Yamashiro T."/>
            <person name="Shiraishi A."/>
            <person name="Satake H."/>
            <person name="Nakayama K."/>
        </authorList>
    </citation>
    <scope>NUCLEOTIDE SEQUENCE</scope>
</reference>
<evidence type="ECO:0000256" key="1">
    <source>
        <dbReference type="SAM" id="Coils"/>
    </source>
</evidence>
<evidence type="ECO:0008006" key="4">
    <source>
        <dbReference type="Google" id="ProtNLM"/>
    </source>
</evidence>
<sequence length="572" mass="62518">MDLFAFIHHSNPTKVRIGERELAEREVGLLKMTKGRTVPLSPPATMTPEDSGDSGDKLFDDADQEHVVKKSDDVLEETIAKDASKFVAEKARKKRKRKVVGDASGSTYPPKELRDDHQSLLPNTGRKSLVTLRVSVAVTITVDVDDAAGSKAKDMSKDFENIGDFTSAGGVNADTTSISRLKKTSTSSDSFLASQSLDTETMHHRLAPPVLFAQLRAIDYDQLYSEFNIGAARPVCLGVKVRMRAEHTLERKGKLEDKCPTIRNENCEDAAKSTELRDLKEQNFALEGERSALSKRVITLESVTISKEAELASLSSQVTKLTADLSGFQLLRDELNSKVASLESERDCLAAQKSSLKSAFNLFRERIEALQDEQAKALGDRALGRAIGCAVNKGIKDGLKAGINHGKVRRNLSVVEAYDPFVEEKYVDSVNALGVVDFSLLFELEFKKDSSIVDLMDSLCLEGALVESPKAKDLQPSPKQLMLPIHKLKDNVVFAETFCLLLSRSLTCGCKGLTGEAISFAAPMTTLSTTFASSVVIPPSLVVSDQILDVEPYSEDPPALTFEKEKLSTSPE</sequence>
<feature type="region of interest" description="Disordered" evidence="2">
    <location>
        <begin position="94"/>
        <end position="122"/>
    </location>
</feature>